<evidence type="ECO:0000256" key="1">
    <source>
        <dbReference type="SAM" id="MobiDB-lite"/>
    </source>
</evidence>
<dbReference type="Proteomes" id="UP001279734">
    <property type="component" value="Unassembled WGS sequence"/>
</dbReference>
<protein>
    <submittedName>
        <fullName evidence="2">Uncharacterized protein</fullName>
    </submittedName>
</protein>
<dbReference type="EMBL" id="BSYO01000012">
    <property type="protein sequence ID" value="GMH12817.1"/>
    <property type="molecule type" value="Genomic_DNA"/>
</dbReference>
<gene>
    <name evidence="2" type="ORF">Nepgr_014658</name>
</gene>
<reference evidence="2" key="1">
    <citation type="submission" date="2023-05" db="EMBL/GenBank/DDBJ databases">
        <title>Nepenthes gracilis genome sequencing.</title>
        <authorList>
            <person name="Fukushima K."/>
        </authorList>
    </citation>
    <scope>NUCLEOTIDE SEQUENCE</scope>
    <source>
        <strain evidence="2">SING2019-196</strain>
    </source>
</reference>
<proteinExistence type="predicted"/>
<dbReference type="AlphaFoldDB" id="A0AAD3SKF2"/>
<evidence type="ECO:0000313" key="3">
    <source>
        <dbReference type="Proteomes" id="UP001279734"/>
    </source>
</evidence>
<sequence>MCQSGAVMNPMVPGEMECNQVHAADGKSQHEEPWSAGESPSNPNFGNGHVAPSDAAPPALIEDVFGTRAAEPQDCPHDGPDPSAHNRGEGVDQAVDAPPFDDVDSNRAMVEAQIVAVEALPNSTCRIASDVERLRKQMLEIKAQHCLD</sequence>
<feature type="compositionally biased region" description="Basic and acidic residues" evidence="1">
    <location>
        <begin position="74"/>
        <end position="90"/>
    </location>
</feature>
<organism evidence="2 3">
    <name type="scientific">Nepenthes gracilis</name>
    <name type="common">Slender pitcher plant</name>
    <dbReference type="NCBI Taxonomy" id="150966"/>
    <lineage>
        <taxon>Eukaryota</taxon>
        <taxon>Viridiplantae</taxon>
        <taxon>Streptophyta</taxon>
        <taxon>Embryophyta</taxon>
        <taxon>Tracheophyta</taxon>
        <taxon>Spermatophyta</taxon>
        <taxon>Magnoliopsida</taxon>
        <taxon>eudicotyledons</taxon>
        <taxon>Gunneridae</taxon>
        <taxon>Pentapetalae</taxon>
        <taxon>Caryophyllales</taxon>
        <taxon>Nepenthaceae</taxon>
        <taxon>Nepenthes</taxon>
    </lineage>
</organism>
<evidence type="ECO:0000313" key="2">
    <source>
        <dbReference type="EMBL" id="GMH12817.1"/>
    </source>
</evidence>
<feature type="compositionally biased region" description="Basic and acidic residues" evidence="1">
    <location>
        <begin position="24"/>
        <end position="33"/>
    </location>
</feature>
<name>A0AAD3SKF2_NEPGR</name>
<comment type="caution">
    <text evidence="2">The sequence shown here is derived from an EMBL/GenBank/DDBJ whole genome shotgun (WGS) entry which is preliminary data.</text>
</comment>
<feature type="region of interest" description="Disordered" evidence="1">
    <location>
        <begin position="1"/>
        <end position="103"/>
    </location>
</feature>
<keyword evidence="3" id="KW-1185">Reference proteome</keyword>
<accession>A0AAD3SKF2</accession>